<dbReference type="PANTHER" id="PTHR47331">
    <property type="entry name" value="PHD-TYPE DOMAIN-CONTAINING PROTEIN"/>
    <property type="match status" value="1"/>
</dbReference>
<gene>
    <name evidence="2" type="ORF">QTP70_027811</name>
</gene>
<dbReference type="Proteomes" id="UP001274896">
    <property type="component" value="Unassembled WGS sequence"/>
</dbReference>
<comment type="caution">
    <text evidence="2">The sequence shown here is derived from an EMBL/GenBank/DDBJ whole genome shotgun (WGS) entry which is preliminary data.</text>
</comment>
<keyword evidence="3" id="KW-1185">Reference proteome</keyword>
<feature type="non-terminal residue" evidence="2">
    <location>
        <position position="1"/>
    </location>
</feature>
<dbReference type="AlphaFoldDB" id="A0AAE0PZS0"/>
<dbReference type="EMBL" id="JAUCMX010000025">
    <property type="protein sequence ID" value="KAK3510952.1"/>
    <property type="molecule type" value="Genomic_DNA"/>
</dbReference>
<feature type="compositionally biased region" description="Polar residues" evidence="1">
    <location>
        <begin position="219"/>
        <end position="234"/>
    </location>
</feature>
<evidence type="ECO:0000256" key="1">
    <source>
        <dbReference type="SAM" id="MobiDB-lite"/>
    </source>
</evidence>
<evidence type="ECO:0008006" key="4">
    <source>
        <dbReference type="Google" id="ProtNLM"/>
    </source>
</evidence>
<protein>
    <recommendedName>
        <fullName evidence="4">Reverse transcriptase domain-containing protein</fullName>
    </recommendedName>
</protein>
<proteinExistence type="predicted"/>
<organism evidence="2 3">
    <name type="scientific">Hemibagrus guttatus</name>
    <dbReference type="NCBI Taxonomy" id="175788"/>
    <lineage>
        <taxon>Eukaryota</taxon>
        <taxon>Metazoa</taxon>
        <taxon>Chordata</taxon>
        <taxon>Craniata</taxon>
        <taxon>Vertebrata</taxon>
        <taxon>Euteleostomi</taxon>
        <taxon>Actinopterygii</taxon>
        <taxon>Neopterygii</taxon>
        <taxon>Teleostei</taxon>
        <taxon>Ostariophysi</taxon>
        <taxon>Siluriformes</taxon>
        <taxon>Bagridae</taxon>
        <taxon>Hemibagrus</taxon>
    </lineage>
</organism>
<feature type="region of interest" description="Disordered" evidence="1">
    <location>
        <begin position="219"/>
        <end position="240"/>
    </location>
</feature>
<dbReference type="PANTHER" id="PTHR47331:SF5">
    <property type="entry name" value="RIBONUCLEASE H"/>
    <property type="match status" value="1"/>
</dbReference>
<evidence type="ECO:0000313" key="3">
    <source>
        <dbReference type="Proteomes" id="UP001274896"/>
    </source>
</evidence>
<sequence length="298" mass="33557">MYERSRTVVRCAVGKTEEFKVEVGLHQGSALRLILFAMVMDQLSEEVRQESPWTMMFVDDIAVHTDPSTAAVSTTKRQDSDHGVAVKELPSATPAHAIKVLESDFKDVSKAEKTVSPDDILFLKILKEGILKNAHGHYEMPLPFKERPYLPDNRQLAIVRLSHLKRKFLKDENYKEHYVKFMNEVIERGDAEEVLSMGKILNSTIKSLLRRSASDGHNNSCASIADNPATQSPGVLNAPPHHSNRAAVNLIDRRFVEELHLFIFIIISCTPPLRVMAVDNQPIGEGYLTHQTQPLELQ</sequence>
<accession>A0AAE0PZS0</accession>
<reference evidence="2" key="1">
    <citation type="submission" date="2023-06" db="EMBL/GenBank/DDBJ databases">
        <title>Male Hemibagrus guttatus genome.</title>
        <authorList>
            <person name="Bian C."/>
        </authorList>
    </citation>
    <scope>NUCLEOTIDE SEQUENCE</scope>
    <source>
        <strain evidence="2">Male_cb2023</strain>
        <tissue evidence="2">Muscle</tissue>
    </source>
</reference>
<evidence type="ECO:0000313" key="2">
    <source>
        <dbReference type="EMBL" id="KAK3510952.1"/>
    </source>
</evidence>
<name>A0AAE0PZS0_9TELE</name>